<dbReference type="EMBL" id="CM000848">
    <property type="protein sequence ID" value="KRH11894.1"/>
    <property type="molecule type" value="Genomic_DNA"/>
</dbReference>
<dbReference type="AlphaFoldDB" id="A0A0R0G0G8"/>
<dbReference type="EnsemblPlants" id="KRH11894">
    <property type="protein sequence ID" value="KRH11894"/>
    <property type="gene ID" value="GLYMA_15G137400"/>
</dbReference>
<keyword evidence="1" id="KW-0812">Transmembrane</keyword>
<reference evidence="2" key="3">
    <citation type="submission" date="2018-07" db="EMBL/GenBank/DDBJ databases">
        <title>WGS assembly of Glycine max.</title>
        <authorList>
            <person name="Schmutz J."/>
            <person name="Cannon S."/>
            <person name="Schlueter J."/>
            <person name="Ma J."/>
            <person name="Mitros T."/>
            <person name="Nelson W."/>
            <person name="Hyten D."/>
            <person name="Song Q."/>
            <person name="Thelen J."/>
            <person name="Cheng J."/>
            <person name="Xu D."/>
            <person name="Hellsten U."/>
            <person name="May G."/>
            <person name="Yu Y."/>
            <person name="Sakurai T."/>
            <person name="Umezawa T."/>
            <person name="Bhattacharyya M."/>
            <person name="Sandhu D."/>
            <person name="Valliyodan B."/>
            <person name="Lindquist E."/>
            <person name="Peto M."/>
            <person name="Grant D."/>
            <person name="Shu S."/>
            <person name="Goodstein D."/>
            <person name="Barry K."/>
            <person name="Futrell-Griggs M."/>
            <person name="Abernathy B."/>
            <person name="Du J."/>
            <person name="Tian Z."/>
            <person name="Zhu L."/>
            <person name="Gill N."/>
            <person name="Joshi T."/>
            <person name="Libault M."/>
            <person name="Sethuraman A."/>
            <person name="Zhang X."/>
            <person name="Shinozaki K."/>
            <person name="Nguyen H."/>
            <person name="Wing R."/>
            <person name="Cregan P."/>
            <person name="Specht J."/>
            <person name="Grimwood J."/>
            <person name="Rokhsar D."/>
            <person name="Stacey G."/>
            <person name="Shoemaker R."/>
            <person name="Jackson S."/>
        </authorList>
    </citation>
    <scope>NUCLEOTIDE SEQUENCE</scope>
    <source>
        <tissue evidence="2">Callus</tissue>
    </source>
</reference>
<feature type="transmembrane region" description="Helical" evidence="1">
    <location>
        <begin position="59"/>
        <end position="78"/>
    </location>
</feature>
<evidence type="ECO:0000313" key="3">
    <source>
        <dbReference type="EnsemblPlants" id="KRH11894"/>
    </source>
</evidence>
<dbReference type="SMR" id="A0A0R0G0G8"/>
<evidence type="ECO:0000313" key="2">
    <source>
        <dbReference type="EMBL" id="KRH11894.1"/>
    </source>
</evidence>
<evidence type="ECO:0000256" key="1">
    <source>
        <dbReference type="SAM" id="Phobius"/>
    </source>
</evidence>
<sequence>MQQFNVILCHTMLSYIWYGFKETNSGPYLNTLTLEPLSMGLVQMCKQFGDHGFQESTTIGVYYFILLFFLYIYIFILVRNQSSSCSSMALKVCMVSCKEWP</sequence>
<reference evidence="3" key="2">
    <citation type="submission" date="2018-02" db="UniProtKB">
        <authorList>
            <consortium name="EnsemblPlants"/>
        </authorList>
    </citation>
    <scope>IDENTIFICATION</scope>
    <source>
        <strain evidence="3">Williams 82</strain>
    </source>
</reference>
<protein>
    <submittedName>
        <fullName evidence="2 3">Uncharacterized protein</fullName>
    </submittedName>
</protein>
<name>A0A0R0G0G8_SOYBN</name>
<keyword evidence="1" id="KW-1133">Transmembrane helix</keyword>
<organism evidence="2">
    <name type="scientific">Glycine max</name>
    <name type="common">Soybean</name>
    <name type="synonym">Glycine hispida</name>
    <dbReference type="NCBI Taxonomy" id="3847"/>
    <lineage>
        <taxon>Eukaryota</taxon>
        <taxon>Viridiplantae</taxon>
        <taxon>Streptophyta</taxon>
        <taxon>Embryophyta</taxon>
        <taxon>Tracheophyta</taxon>
        <taxon>Spermatophyta</taxon>
        <taxon>Magnoliopsida</taxon>
        <taxon>eudicotyledons</taxon>
        <taxon>Gunneridae</taxon>
        <taxon>Pentapetalae</taxon>
        <taxon>rosids</taxon>
        <taxon>fabids</taxon>
        <taxon>Fabales</taxon>
        <taxon>Fabaceae</taxon>
        <taxon>Papilionoideae</taxon>
        <taxon>50 kb inversion clade</taxon>
        <taxon>NPAAA clade</taxon>
        <taxon>indigoferoid/millettioid clade</taxon>
        <taxon>Phaseoleae</taxon>
        <taxon>Glycine</taxon>
        <taxon>Glycine subgen. Soja</taxon>
    </lineage>
</organism>
<gene>
    <name evidence="2" type="ORF">GLYMA_15G137400</name>
</gene>
<reference evidence="2 3" key="1">
    <citation type="journal article" date="2010" name="Nature">
        <title>Genome sequence of the palaeopolyploid soybean.</title>
        <authorList>
            <person name="Schmutz J."/>
            <person name="Cannon S.B."/>
            <person name="Schlueter J."/>
            <person name="Ma J."/>
            <person name="Mitros T."/>
            <person name="Nelson W."/>
            <person name="Hyten D.L."/>
            <person name="Song Q."/>
            <person name="Thelen J.J."/>
            <person name="Cheng J."/>
            <person name="Xu D."/>
            <person name="Hellsten U."/>
            <person name="May G.D."/>
            <person name="Yu Y."/>
            <person name="Sakurai T."/>
            <person name="Umezawa T."/>
            <person name="Bhattacharyya M.K."/>
            <person name="Sandhu D."/>
            <person name="Valliyodan B."/>
            <person name="Lindquist E."/>
            <person name="Peto M."/>
            <person name="Grant D."/>
            <person name="Shu S."/>
            <person name="Goodstein D."/>
            <person name="Barry K."/>
            <person name="Futrell-Griggs M."/>
            <person name="Abernathy B."/>
            <person name="Du J."/>
            <person name="Tian Z."/>
            <person name="Zhu L."/>
            <person name="Gill N."/>
            <person name="Joshi T."/>
            <person name="Libault M."/>
            <person name="Sethuraman A."/>
            <person name="Zhang X.-C."/>
            <person name="Shinozaki K."/>
            <person name="Nguyen H.T."/>
            <person name="Wing R.A."/>
            <person name="Cregan P."/>
            <person name="Specht J."/>
            <person name="Grimwood J."/>
            <person name="Rokhsar D."/>
            <person name="Stacey G."/>
            <person name="Shoemaker R.C."/>
            <person name="Jackson S.A."/>
        </authorList>
    </citation>
    <scope>NUCLEOTIDE SEQUENCE [LARGE SCALE GENOMIC DNA]</scope>
    <source>
        <strain evidence="3">cv. Williams 82</strain>
        <tissue evidence="2">Callus</tissue>
    </source>
</reference>
<keyword evidence="4" id="KW-1185">Reference proteome</keyword>
<keyword evidence="1" id="KW-0472">Membrane</keyword>
<evidence type="ECO:0000313" key="4">
    <source>
        <dbReference type="Proteomes" id="UP000008827"/>
    </source>
</evidence>
<accession>A0A0R0G0G8</accession>
<dbReference type="Gramene" id="KRH11894">
    <property type="protein sequence ID" value="KRH11894"/>
    <property type="gene ID" value="GLYMA_15G137400"/>
</dbReference>
<proteinExistence type="predicted"/>
<dbReference type="InParanoid" id="A0A0R0G0G8"/>
<dbReference type="Proteomes" id="UP000008827">
    <property type="component" value="Chromosome 15"/>
</dbReference>